<feature type="binding site" evidence="2">
    <location>
        <position position="281"/>
    </location>
    <ligand>
        <name>Zn(2+)</name>
        <dbReference type="ChEBI" id="CHEBI:29105"/>
        <note>catalytic</note>
    </ligand>
</feature>
<dbReference type="InterPro" id="IPR024079">
    <property type="entry name" value="MetalloPept_cat_dom_sf"/>
</dbReference>
<comment type="caution">
    <text evidence="2">Lacks conserved residue(s) required for the propagation of feature annotation.</text>
</comment>
<evidence type="ECO:0000313" key="7">
    <source>
        <dbReference type="EMBL" id="KAF0024027.1"/>
    </source>
</evidence>
<evidence type="ECO:0000256" key="1">
    <source>
        <dbReference type="ARBA" id="ARBA00023157"/>
    </source>
</evidence>
<dbReference type="GO" id="GO:0007219">
    <property type="term" value="P:Notch signaling pathway"/>
    <property type="evidence" value="ECO:0007669"/>
    <property type="project" value="TreeGrafter"/>
</dbReference>
<evidence type="ECO:0000313" key="8">
    <source>
        <dbReference type="Proteomes" id="UP000438429"/>
    </source>
</evidence>
<dbReference type="PROSITE" id="PS50214">
    <property type="entry name" value="DISINTEGRIN_2"/>
    <property type="match status" value="1"/>
</dbReference>
<dbReference type="GO" id="GO:0006509">
    <property type="term" value="P:membrane protein ectodomain proteolysis"/>
    <property type="evidence" value="ECO:0007669"/>
    <property type="project" value="TreeGrafter"/>
</dbReference>
<dbReference type="InterPro" id="IPR001590">
    <property type="entry name" value="Peptidase_M12B"/>
</dbReference>
<keyword evidence="4" id="KW-1133">Transmembrane helix</keyword>
<reference evidence="7 8" key="1">
    <citation type="submission" date="2019-06" db="EMBL/GenBank/DDBJ databases">
        <title>Draft genomes of female and male turbot (Scophthalmus maximus).</title>
        <authorList>
            <person name="Xu H."/>
            <person name="Xu X.-W."/>
            <person name="Shao C."/>
            <person name="Chen S."/>
        </authorList>
    </citation>
    <scope>NUCLEOTIDE SEQUENCE [LARGE SCALE GENOMIC DNA]</scope>
    <source>
        <strain evidence="7">Ysfricsl-2016a</strain>
        <tissue evidence="7">Blood</tissue>
    </source>
</reference>
<evidence type="ECO:0000256" key="3">
    <source>
        <dbReference type="SAM" id="MobiDB-lite"/>
    </source>
</evidence>
<dbReference type="GO" id="GO:0004222">
    <property type="term" value="F:metalloendopeptidase activity"/>
    <property type="evidence" value="ECO:0007669"/>
    <property type="project" value="InterPro"/>
</dbReference>
<organism evidence="7 8">
    <name type="scientific">Scophthalmus maximus</name>
    <name type="common">Turbot</name>
    <name type="synonym">Psetta maxima</name>
    <dbReference type="NCBI Taxonomy" id="52904"/>
    <lineage>
        <taxon>Eukaryota</taxon>
        <taxon>Metazoa</taxon>
        <taxon>Chordata</taxon>
        <taxon>Craniata</taxon>
        <taxon>Vertebrata</taxon>
        <taxon>Euteleostomi</taxon>
        <taxon>Actinopterygii</taxon>
        <taxon>Neopterygii</taxon>
        <taxon>Teleostei</taxon>
        <taxon>Neoteleostei</taxon>
        <taxon>Acanthomorphata</taxon>
        <taxon>Carangaria</taxon>
        <taxon>Pleuronectiformes</taxon>
        <taxon>Pleuronectoidei</taxon>
        <taxon>Scophthalmidae</taxon>
        <taxon>Scophthalmus</taxon>
    </lineage>
</organism>
<dbReference type="Pfam" id="PF13574">
    <property type="entry name" value="Reprolysin_2"/>
    <property type="match status" value="1"/>
</dbReference>
<dbReference type="PANTHER" id="PTHR45702:SF5">
    <property type="entry name" value="ADAM METALLOPEPTIDASE DOMAIN 17B"/>
    <property type="match status" value="1"/>
</dbReference>
<dbReference type="InterPro" id="IPR051489">
    <property type="entry name" value="ADAM_Metalloproteinase"/>
</dbReference>
<evidence type="ECO:0000259" key="6">
    <source>
        <dbReference type="PROSITE" id="PS50215"/>
    </source>
</evidence>
<keyword evidence="4" id="KW-0812">Transmembrane</keyword>
<keyword evidence="2" id="KW-0862">Zinc</keyword>
<evidence type="ECO:0008006" key="9">
    <source>
        <dbReference type="Google" id="ProtNLM"/>
    </source>
</evidence>
<feature type="binding site" evidence="2">
    <location>
        <position position="285"/>
    </location>
    <ligand>
        <name>Zn(2+)</name>
        <dbReference type="ChEBI" id="CHEBI:29105"/>
        <note>catalytic</note>
    </ligand>
</feature>
<dbReference type="Gene3D" id="4.10.70.30">
    <property type="match status" value="1"/>
</dbReference>
<name>A0A6A4RUQ8_SCOMX</name>
<dbReference type="EMBL" id="VEVO01000022">
    <property type="protein sequence ID" value="KAF0024027.1"/>
    <property type="molecule type" value="Genomic_DNA"/>
</dbReference>
<dbReference type="Pfam" id="PF16698">
    <property type="entry name" value="ADAM17_MPD"/>
    <property type="match status" value="1"/>
</dbReference>
<feature type="domain" description="Peptidase M12B" evidence="6">
    <location>
        <begin position="187"/>
        <end position="350"/>
    </location>
</feature>
<dbReference type="InterPro" id="IPR032029">
    <property type="entry name" value="ADAM17_MPD"/>
</dbReference>
<feature type="compositionally biased region" description="Basic and acidic residues" evidence="3">
    <location>
        <begin position="690"/>
        <end position="709"/>
    </location>
</feature>
<feature type="region of interest" description="Disordered" evidence="3">
    <location>
        <begin position="616"/>
        <end position="709"/>
    </location>
</feature>
<dbReference type="Pfam" id="PF00200">
    <property type="entry name" value="Disintegrin"/>
    <property type="match status" value="1"/>
</dbReference>
<gene>
    <name evidence="7" type="ORF">F2P81_024657</name>
</gene>
<feature type="binding site" evidence="2">
    <location>
        <position position="291"/>
    </location>
    <ligand>
        <name>Zn(2+)</name>
        <dbReference type="ChEBI" id="CHEBI:29105"/>
        <note>catalytic</note>
    </ligand>
</feature>
<keyword evidence="2" id="KW-0479">Metal-binding</keyword>
<comment type="caution">
    <text evidence="7">The sequence shown here is derived from an EMBL/GenBank/DDBJ whole genome shotgun (WGS) entry which is preliminary data.</text>
</comment>
<dbReference type="SUPFAM" id="SSF57552">
    <property type="entry name" value="Blood coagulation inhibitor (disintegrin)"/>
    <property type="match status" value="1"/>
</dbReference>
<keyword evidence="4" id="KW-0472">Membrane</keyword>
<evidence type="ECO:0000259" key="5">
    <source>
        <dbReference type="PROSITE" id="PS50214"/>
    </source>
</evidence>
<evidence type="ECO:0000256" key="2">
    <source>
        <dbReference type="PROSITE-ProRule" id="PRU00276"/>
    </source>
</evidence>
<dbReference type="InterPro" id="IPR001762">
    <property type="entry name" value="Disintegrin_dom"/>
</dbReference>
<accession>A0A6A4RUQ8</accession>
<dbReference type="FunFam" id="4.10.70.10:FF:000003">
    <property type="entry name" value="Disintegrin and metalloproteinase domain-containing protein 17"/>
    <property type="match status" value="1"/>
</dbReference>
<dbReference type="Gene3D" id="3.40.390.10">
    <property type="entry name" value="Collagenase (Catalytic Domain)"/>
    <property type="match status" value="1"/>
</dbReference>
<feature type="transmembrane region" description="Helical" evidence="4">
    <location>
        <begin position="548"/>
        <end position="570"/>
    </location>
</feature>
<dbReference type="GO" id="GO:0046872">
    <property type="term" value="F:metal ion binding"/>
    <property type="evidence" value="ECO:0007669"/>
    <property type="project" value="UniProtKB-KW"/>
</dbReference>
<dbReference type="AlphaFoldDB" id="A0A6A4RUQ8"/>
<dbReference type="SUPFAM" id="SSF55486">
    <property type="entry name" value="Metalloproteases ('zincins'), catalytic domain"/>
    <property type="match status" value="1"/>
</dbReference>
<dbReference type="GO" id="GO:0005886">
    <property type="term" value="C:plasma membrane"/>
    <property type="evidence" value="ECO:0007669"/>
    <property type="project" value="TreeGrafter"/>
</dbReference>
<dbReference type="InterPro" id="IPR036436">
    <property type="entry name" value="Disintegrin_dom_sf"/>
</dbReference>
<keyword evidence="1" id="KW-1015">Disulfide bond</keyword>
<sequence>MLDDFDVLPLSDLQTHSVRRRHVQTQSHVEKTLSFSALQRSGPLTAQRHLRLPLWRFSSAPPDGRLLIYRSDDIRNLSRLQQPSVCGYVTSDPRHLLPDSVRAASMLEDWENDESVFRGKRQVHDHKRNTCPLLLVADHRFFRHMGREEESTTLNYLIIIETTPTSVAPGKSHFNMRGSPAEGRDVWDVKKLLEQFSVDVAEKASNVCLAHLFTYQDFDEGTLGLAYVAPSKPDIPGGLCSKPCPSSTHEQRAIYLNTGLTSTKNYGKTILTKEADLVTTHELGHNFGAEHDPDNIPYCAPREDQGGKFVMYPIAVSGDHVNNKVFSTCSKRSIVKRLRSKALTCFRERNVNVCGNSRVEQGEECDPGLLNINDDPCCTADCRLRPGAQCSDRNSACCKLCRFESEGAICQEPINATCKGHSYCTGNSSECPPPEDAPDATVCLDSGECLSGECVPFCQAVLKLPPCACNETNSSCKVCCRSGGGACAPYQDETGDFLFLRKGKPCTVGFCDGAGKCMKQVQDVVERLWEFIDKLDIDTLGTFLADNIVGSVVAFSLLFWVPFSILVHCVDKKLDQQYEQTTKSLLFPSNAELLSSLESASVRIFKPPAFPATAAPLRFQPCGPQQTSTPPVSGPEAGPAPPPPLDSPRMATIQEDPSCDSHLDQEAFGRPGASARRSFEDLTENNAMSRSEKELMFRRHQIDSKETQC</sequence>
<dbReference type="Proteomes" id="UP000438429">
    <property type="component" value="Unassembled WGS sequence"/>
</dbReference>
<dbReference type="SMART" id="SM00050">
    <property type="entry name" value="DISIN"/>
    <property type="match status" value="1"/>
</dbReference>
<dbReference type="Gene3D" id="4.10.70.10">
    <property type="entry name" value="Disintegrin domain"/>
    <property type="match status" value="1"/>
</dbReference>
<proteinExistence type="predicted"/>
<evidence type="ECO:0000256" key="4">
    <source>
        <dbReference type="SAM" id="Phobius"/>
    </source>
</evidence>
<feature type="domain" description="Disintegrin" evidence="5">
    <location>
        <begin position="351"/>
        <end position="439"/>
    </location>
</feature>
<dbReference type="PROSITE" id="PS50215">
    <property type="entry name" value="ADAM_MEPRO"/>
    <property type="match status" value="1"/>
</dbReference>
<protein>
    <recommendedName>
        <fullName evidence="9">Disintegrin and metalloproteinase domain-containing protein 17</fullName>
    </recommendedName>
</protein>
<feature type="active site" evidence="2">
    <location>
        <position position="282"/>
    </location>
</feature>
<dbReference type="PANTHER" id="PTHR45702">
    <property type="entry name" value="ADAM10/ADAM17 METALLOPEPTIDASE FAMILY MEMBER"/>
    <property type="match status" value="1"/>
</dbReference>
<dbReference type="CDD" id="cd14246">
    <property type="entry name" value="ADAM17_MPD"/>
    <property type="match status" value="1"/>
</dbReference>